<proteinExistence type="predicted"/>
<comment type="caution">
    <text evidence="1">The sequence shown here is derived from an EMBL/GenBank/DDBJ whole genome shotgun (WGS) entry which is preliminary data.</text>
</comment>
<name>A0A2H0TFJ8_9BACT</name>
<gene>
    <name evidence="1" type="ORF">COU46_02145</name>
</gene>
<sequence length="356" mass="39906">MLKRITFTFVGIIIFSFLGGAFVFAQTQSPTSEDFGRFLDTLRAEMGPGLSGLNTSGSTIKIEPKFPGSNEEVTLFYSSFSFDVDRANITWTRNGKVVLKGKGEKQYKFVTGPIGQLETIQVSAINENGVEFTASEIFRIGGVDLLWNADTIIPAEYEGKAFPSFASKITVTAFPQFFVGTNRISPNSLIYKWYVDGNIYKSSSGAGKRSMTFEFTPSLLGKETLNVYLNVSNSEKTIISEKNISIPVKEPRILFYEEKPLEGANFARALKDFSMFPGEEREFRAVPYFFSKNGKEELKYSWMLNNKMIEDEESNQPILRVILTPDASGSVNLMNIVENLKNAIQRAQKSFIIKIL</sequence>
<accession>A0A2H0TFJ8</accession>
<reference evidence="2" key="1">
    <citation type="submission" date="2017-09" db="EMBL/GenBank/DDBJ databases">
        <title>Depth-based differentiation of microbial function through sediment-hosted aquifers and enrichment of novel symbionts in the deep terrestrial subsurface.</title>
        <authorList>
            <person name="Probst A.J."/>
            <person name="Ladd B."/>
            <person name="Jarett J.K."/>
            <person name="Geller-Mcgrath D.E."/>
            <person name="Sieber C.M.K."/>
            <person name="Emerson J.B."/>
            <person name="Anantharaman K."/>
            <person name="Thomas B.C."/>
            <person name="Malmstrom R."/>
            <person name="Stieglmeier M."/>
            <person name="Klingl A."/>
            <person name="Woyke T."/>
            <person name="Ryan C.M."/>
            <person name="Banfield J.F."/>
        </authorList>
    </citation>
    <scope>NUCLEOTIDE SEQUENCE [LARGE SCALE GENOMIC DNA]</scope>
</reference>
<dbReference type="Proteomes" id="UP000229383">
    <property type="component" value="Unassembled WGS sequence"/>
</dbReference>
<protein>
    <recommendedName>
        <fullName evidence="3">Ig-like domain-containing protein</fullName>
    </recommendedName>
</protein>
<evidence type="ECO:0000313" key="2">
    <source>
        <dbReference type="Proteomes" id="UP000229383"/>
    </source>
</evidence>
<evidence type="ECO:0000313" key="1">
    <source>
        <dbReference type="EMBL" id="PIR70321.1"/>
    </source>
</evidence>
<dbReference type="AlphaFoldDB" id="A0A2H0TFJ8"/>
<dbReference type="EMBL" id="PFCN01000026">
    <property type="protein sequence ID" value="PIR70321.1"/>
    <property type="molecule type" value="Genomic_DNA"/>
</dbReference>
<organism evidence="1 2">
    <name type="scientific">Candidatus Niyogibacteria bacterium CG10_big_fil_rev_8_21_14_0_10_42_19</name>
    <dbReference type="NCBI Taxonomy" id="1974725"/>
    <lineage>
        <taxon>Bacteria</taxon>
        <taxon>Candidatus Niyogiibacteriota</taxon>
    </lineage>
</organism>
<evidence type="ECO:0008006" key="3">
    <source>
        <dbReference type="Google" id="ProtNLM"/>
    </source>
</evidence>